<evidence type="ECO:0000313" key="2">
    <source>
        <dbReference type="EMBL" id="PNY82518.1"/>
    </source>
</evidence>
<evidence type="ECO:0000313" key="3">
    <source>
        <dbReference type="Proteomes" id="UP000236379"/>
    </source>
</evidence>
<proteinExistence type="predicted"/>
<feature type="transmembrane region" description="Helical" evidence="1">
    <location>
        <begin position="12"/>
        <end position="31"/>
    </location>
</feature>
<evidence type="ECO:0000256" key="1">
    <source>
        <dbReference type="SAM" id="Phobius"/>
    </source>
</evidence>
<sequence length="134" mass="14054">MSPEAGRWPTLAVLIGLYAVSVTPFLSGLLRGEAQDIGRGVITAMATALLLGLVWRGHVWAWRLTLGFSVLAGLLVFVGGMLAGASTGGPAGWVVSGAGLAYLLLGTALVGTPAIRAFLDERWASRTRPRRTRP</sequence>
<reference evidence="2 3" key="1">
    <citation type="submission" date="2018-01" db="EMBL/GenBank/DDBJ databases">
        <title>Deinococcus koreensis sp. nov., a radiation-resistant bacterium isolated from river water.</title>
        <authorList>
            <person name="Choi A."/>
        </authorList>
    </citation>
    <scope>NUCLEOTIDE SEQUENCE [LARGE SCALE GENOMIC DNA]</scope>
    <source>
        <strain evidence="2 3">SJW1-2</strain>
    </source>
</reference>
<comment type="caution">
    <text evidence="2">The sequence shown here is derived from an EMBL/GenBank/DDBJ whole genome shotgun (WGS) entry which is preliminary data.</text>
</comment>
<dbReference type="EMBL" id="PPPD01000001">
    <property type="protein sequence ID" value="PNY82518.1"/>
    <property type="molecule type" value="Genomic_DNA"/>
</dbReference>
<keyword evidence="1" id="KW-0812">Transmembrane</keyword>
<keyword evidence="1" id="KW-0472">Membrane</keyword>
<keyword evidence="3" id="KW-1185">Reference proteome</keyword>
<keyword evidence="1" id="KW-1133">Transmembrane helix</keyword>
<feature type="transmembrane region" description="Helical" evidence="1">
    <location>
        <begin position="91"/>
        <end position="119"/>
    </location>
</feature>
<feature type="transmembrane region" description="Helical" evidence="1">
    <location>
        <begin position="37"/>
        <end position="55"/>
    </location>
</feature>
<feature type="transmembrane region" description="Helical" evidence="1">
    <location>
        <begin position="62"/>
        <end position="85"/>
    </location>
</feature>
<gene>
    <name evidence="2" type="ORF">CVO96_15220</name>
</gene>
<dbReference type="OrthoDB" id="73300at2"/>
<dbReference type="Proteomes" id="UP000236379">
    <property type="component" value="Unassembled WGS sequence"/>
</dbReference>
<name>A0A2K3V168_9DEIO</name>
<accession>A0A2K3V168</accession>
<dbReference type="AlphaFoldDB" id="A0A2K3V168"/>
<organism evidence="2 3">
    <name type="scientific">Deinococcus koreensis</name>
    <dbReference type="NCBI Taxonomy" id="2054903"/>
    <lineage>
        <taxon>Bacteria</taxon>
        <taxon>Thermotogati</taxon>
        <taxon>Deinococcota</taxon>
        <taxon>Deinococci</taxon>
        <taxon>Deinococcales</taxon>
        <taxon>Deinococcaceae</taxon>
        <taxon>Deinococcus</taxon>
    </lineage>
</organism>
<protein>
    <submittedName>
        <fullName evidence="2">Uncharacterized protein</fullName>
    </submittedName>
</protein>